<dbReference type="InterPro" id="IPR002888">
    <property type="entry name" value="2Fe-2S-bd"/>
</dbReference>
<evidence type="ECO:0000256" key="2">
    <source>
        <dbReference type="ARBA" id="ARBA00022723"/>
    </source>
</evidence>
<dbReference type="Gene3D" id="1.10.150.120">
    <property type="entry name" value="[2Fe-2S]-binding domain"/>
    <property type="match status" value="1"/>
</dbReference>
<dbReference type="SUPFAM" id="SSF54292">
    <property type="entry name" value="2Fe-2S ferredoxin-like"/>
    <property type="match status" value="1"/>
</dbReference>
<sequence>MTGMRLTVNGVDREIDVDPSTLLVHAIREQVGLTGTHVGCLTGDCGACTVVLDGRTAKSCSVLALSADGSAVETVESLADGDELHPVQRAFWDGFAFQCGFCLPGMLLTAKELLDSTPEPDDAQILAAINGNLCRCTGYNTIVSAVRQASGCARTCAKETPCQES</sequence>
<feature type="domain" description="2Fe-2S ferredoxin-type" evidence="7">
    <location>
        <begin position="2"/>
        <end position="78"/>
    </location>
</feature>
<dbReference type="InterPro" id="IPR051452">
    <property type="entry name" value="Diverse_Oxidoreductases"/>
</dbReference>
<organism evidence="8 9">
    <name type="scientific">Umezawaea tangerina</name>
    <dbReference type="NCBI Taxonomy" id="84725"/>
    <lineage>
        <taxon>Bacteria</taxon>
        <taxon>Bacillati</taxon>
        <taxon>Actinomycetota</taxon>
        <taxon>Actinomycetes</taxon>
        <taxon>Pseudonocardiales</taxon>
        <taxon>Pseudonocardiaceae</taxon>
        <taxon>Umezawaea</taxon>
    </lineage>
</organism>
<evidence type="ECO:0000259" key="7">
    <source>
        <dbReference type="PROSITE" id="PS51085"/>
    </source>
</evidence>
<dbReference type="SUPFAM" id="SSF47741">
    <property type="entry name" value="CO dehydrogenase ISP C-domain like"/>
    <property type="match status" value="1"/>
</dbReference>
<dbReference type="GO" id="GO:0046872">
    <property type="term" value="F:metal ion binding"/>
    <property type="evidence" value="ECO:0007669"/>
    <property type="project" value="UniProtKB-KW"/>
</dbReference>
<dbReference type="FunFam" id="3.10.20.30:FF:000020">
    <property type="entry name" value="Xanthine dehydrogenase iron-sulfur subunit"/>
    <property type="match status" value="1"/>
</dbReference>
<keyword evidence="2" id="KW-0479">Metal-binding</keyword>
<dbReference type="PANTHER" id="PTHR44379:SF5">
    <property type="entry name" value="OXIDOREDUCTASE WITH IRON-SULFUR SUBUNIT"/>
    <property type="match status" value="1"/>
</dbReference>
<dbReference type="GO" id="GO:0051537">
    <property type="term" value="F:2 iron, 2 sulfur cluster binding"/>
    <property type="evidence" value="ECO:0007669"/>
    <property type="project" value="UniProtKB-KW"/>
</dbReference>
<dbReference type="PANTHER" id="PTHR44379">
    <property type="entry name" value="OXIDOREDUCTASE WITH IRON-SULFUR SUBUNIT"/>
    <property type="match status" value="1"/>
</dbReference>
<dbReference type="Pfam" id="PF00111">
    <property type="entry name" value="Fer2"/>
    <property type="match status" value="1"/>
</dbReference>
<evidence type="ECO:0000256" key="6">
    <source>
        <dbReference type="ARBA" id="ARBA00060707"/>
    </source>
</evidence>
<keyword evidence="5" id="KW-0411">Iron-sulfur</keyword>
<evidence type="ECO:0000256" key="4">
    <source>
        <dbReference type="ARBA" id="ARBA00023004"/>
    </source>
</evidence>
<gene>
    <name evidence="8" type="ORF">CLV43_107368</name>
</gene>
<dbReference type="InterPro" id="IPR036010">
    <property type="entry name" value="2Fe-2S_ferredoxin-like_sf"/>
</dbReference>
<comment type="pathway">
    <text evidence="6">Alkaloid degradation; nicotine degradation.</text>
</comment>
<reference evidence="8 9" key="1">
    <citation type="submission" date="2018-03" db="EMBL/GenBank/DDBJ databases">
        <title>Genomic Encyclopedia of Archaeal and Bacterial Type Strains, Phase II (KMG-II): from individual species to whole genera.</title>
        <authorList>
            <person name="Goeker M."/>
        </authorList>
    </citation>
    <scope>NUCLEOTIDE SEQUENCE [LARGE SCALE GENOMIC DNA]</scope>
    <source>
        <strain evidence="8 9">DSM 44720</strain>
    </source>
</reference>
<dbReference type="InterPro" id="IPR036884">
    <property type="entry name" value="2Fe-2S-bd_dom_sf"/>
</dbReference>
<dbReference type="InterPro" id="IPR001041">
    <property type="entry name" value="2Fe-2S_ferredoxin-type"/>
</dbReference>
<dbReference type="InterPro" id="IPR006058">
    <property type="entry name" value="2Fe2S_fd_BS"/>
</dbReference>
<keyword evidence="1" id="KW-0001">2Fe-2S</keyword>
<dbReference type="Proteomes" id="UP000239494">
    <property type="component" value="Unassembled WGS sequence"/>
</dbReference>
<protein>
    <submittedName>
        <fullName evidence="8">Carbon-monoxide dehydrogenase small subunit</fullName>
    </submittedName>
</protein>
<evidence type="ECO:0000313" key="9">
    <source>
        <dbReference type="Proteomes" id="UP000239494"/>
    </source>
</evidence>
<evidence type="ECO:0000256" key="3">
    <source>
        <dbReference type="ARBA" id="ARBA00023002"/>
    </source>
</evidence>
<dbReference type="Gene3D" id="3.10.20.30">
    <property type="match status" value="1"/>
</dbReference>
<dbReference type="OrthoDB" id="159930at2"/>
<dbReference type="CDD" id="cd00207">
    <property type="entry name" value="fer2"/>
    <property type="match status" value="1"/>
</dbReference>
<dbReference type="PROSITE" id="PS00197">
    <property type="entry name" value="2FE2S_FER_1"/>
    <property type="match status" value="1"/>
</dbReference>
<evidence type="ECO:0000256" key="5">
    <source>
        <dbReference type="ARBA" id="ARBA00023014"/>
    </source>
</evidence>
<dbReference type="EMBL" id="PVTF01000007">
    <property type="protein sequence ID" value="PRY39781.1"/>
    <property type="molecule type" value="Genomic_DNA"/>
</dbReference>
<dbReference type="Pfam" id="PF01799">
    <property type="entry name" value="Fer2_2"/>
    <property type="match status" value="1"/>
</dbReference>
<comment type="caution">
    <text evidence="8">The sequence shown here is derived from an EMBL/GenBank/DDBJ whole genome shotgun (WGS) entry which is preliminary data.</text>
</comment>
<keyword evidence="3" id="KW-0560">Oxidoreductase</keyword>
<keyword evidence="9" id="KW-1185">Reference proteome</keyword>
<name>A0A2T0T2A8_9PSEU</name>
<dbReference type="PROSITE" id="PS51085">
    <property type="entry name" value="2FE2S_FER_2"/>
    <property type="match status" value="1"/>
</dbReference>
<dbReference type="AlphaFoldDB" id="A0A2T0T2A8"/>
<evidence type="ECO:0000313" key="8">
    <source>
        <dbReference type="EMBL" id="PRY39781.1"/>
    </source>
</evidence>
<accession>A0A2T0T2A8</accession>
<dbReference type="GO" id="GO:0016491">
    <property type="term" value="F:oxidoreductase activity"/>
    <property type="evidence" value="ECO:0007669"/>
    <property type="project" value="UniProtKB-KW"/>
</dbReference>
<keyword evidence="4" id="KW-0408">Iron</keyword>
<dbReference type="InterPro" id="IPR012675">
    <property type="entry name" value="Beta-grasp_dom_sf"/>
</dbReference>
<evidence type="ECO:0000256" key="1">
    <source>
        <dbReference type="ARBA" id="ARBA00022714"/>
    </source>
</evidence>
<proteinExistence type="predicted"/>